<dbReference type="EMBL" id="KN848657">
    <property type="protein sequence ID" value="KIR80136.1"/>
    <property type="molecule type" value="Genomic_DNA"/>
</dbReference>
<protein>
    <submittedName>
        <fullName evidence="1">Uncharacterized protein</fullName>
    </submittedName>
</protein>
<name>A0ABR5BWZ9_9TREE</name>
<evidence type="ECO:0000313" key="2">
    <source>
        <dbReference type="Proteomes" id="UP000054272"/>
    </source>
</evidence>
<sequence>MYARLNAPPEHRHLWTEDPEGLLQLLWATSSKRLSAARSVGLPSYLFPWDLFLDSENAEEAIKSF</sequence>
<proteinExistence type="predicted"/>
<dbReference type="Proteomes" id="UP000054272">
    <property type="component" value="Unassembled WGS sequence"/>
</dbReference>
<organism evidence="1 2">
    <name type="scientific">Cryptococcus gattii EJB2</name>
    <dbReference type="NCBI Taxonomy" id="1296103"/>
    <lineage>
        <taxon>Eukaryota</taxon>
        <taxon>Fungi</taxon>
        <taxon>Dikarya</taxon>
        <taxon>Basidiomycota</taxon>
        <taxon>Agaricomycotina</taxon>
        <taxon>Tremellomycetes</taxon>
        <taxon>Tremellales</taxon>
        <taxon>Cryptococcaceae</taxon>
        <taxon>Cryptococcus</taxon>
        <taxon>Cryptococcus gattii species complex</taxon>
    </lineage>
</organism>
<accession>A0ABR5BWZ9</accession>
<gene>
    <name evidence="1" type="ORF">I306_02809</name>
</gene>
<evidence type="ECO:0000313" key="1">
    <source>
        <dbReference type="EMBL" id="KIR80136.1"/>
    </source>
</evidence>
<reference evidence="1 2" key="1">
    <citation type="submission" date="2015-01" db="EMBL/GenBank/DDBJ databases">
        <title>The Genome Sequence of Cryptococcus gattii EJB2.</title>
        <authorList>
            <consortium name="The Broad Institute Genomics Platform"/>
            <person name="Cuomo C."/>
            <person name="Litvintseva A."/>
            <person name="Chen Y."/>
            <person name="Heitman J."/>
            <person name="Sun S."/>
            <person name="Springer D."/>
            <person name="Dromer F."/>
            <person name="Young S."/>
            <person name="Zeng Q."/>
            <person name="Gargeya S."/>
            <person name="Abouelleil A."/>
            <person name="Alvarado L."/>
            <person name="Chapman S.B."/>
            <person name="Gainer-Dewar J."/>
            <person name="Goldberg J."/>
            <person name="Griggs A."/>
            <person name="Gujja S."/>
            <person name="Hansen M."/>
            <person name="Howarth C."/>
            <person name="Imamovic A."/>
            <person name="Larimer J."/>
            <person name="Murphy C."/>
            <person name="Naylor J."/>
            <person name="Pearson M."/>
            <person name="Priest M."/>
            <person name="Roberts A."/>
            <person name="Saif S."/>
            <person name="Shea T."/>
            <person name="Sykes S."/>
            <person name="Wortman J."/>
            <person name="Nusbaum C."/>
            <person name="Birren B."/>
        </authorList>
    </citation>
    <scope>NUCLEOTIDE SEQUENCE [LARGE SCALE GENOMIC DNA]</scope>
    <source>
        <strain evidence="1 2">EJB2</strain>
    </source>
</reference>
<keyword evidence="2" id="KW-1185">Reference proteome</keyword>